<dbReference type="CDD" id="cd03768">
    <property type="entry name" value="SR_ResInv"/>
    <property type="match status" value="1"/>
</dbReference>
<dbReference type="InterPro" id="IPR006118">
    <property type="entry name" value="Recombinase_CS"/>
</dbReference>
<evidence type="ECO:0000256" key="7">
    <source>
        <dbReference type="PROSITE-ProRule" id="PRU10137"/>
    </source>
</evidence>
<organism evidence="9 10">
    <name type="scientific">Roseibium alexandrii</name>
    <dbReference type="NCBI Taxonomy" id="388408"/>
    <lineage>
        <taxon>Bacteria</taxon>
        <taxon>Pseudomonadati</taxon>
        <taxon>Pseudomonadota</taxon>
        <taxon>Alphaproteobacteria</taxon>
        <taxon>Hyphomicrobiales</taxon>
        <taxon>Stappiaceae</taxon>
        <taxon>Roseibium</taxon>
    </lineage>
</organism>
<sequence length="200" mass="23286">MFGYARVSTEDQNLDLQIRALKDYGCGQIFQEKRSAYGVKRRQLEILKLHLQEGDTLVVWKLDRLGRSVAELIELMAYFEKWEVNFVSLQDSIDTRTAMGKFMFHLLASLAQLERDLTAERTKAGMEAARKRGFKPGPPTLLQRMDKKELRALRKDLADPTMSWRDLHKKYGYAVATLRRHFEEERKAFLLKMAADDEKA</sequence>
<evidence type="ECO:0000256" key="2">
    <source>
        <dbReference type="ARBA" id="ARBA00022908"/>
    </source>
</evidence>
<dbReference type="PROSITE" id="PS51736">
    <property type="entry name" value="RECOMBINASES_3"/>
    <property type="match status" value="1"/>
</dbReference>
<dbReference type="GO" id="GO:0015074">
    <property type="term" value="P:DNA integration"/>
    <property type="evidence" value="ECO:0007669"/>
    <property type="project" value="UniProtKB-KW"/>
</dbReference>
<dbReference type="Gene3D" id="3.40.50.1390">
    <property type="entry name" value="Resolvase, N-terminal catalytic domain"/>
    <property type="match status" value="1"/>
</dbReference>
<dbReference type="FunFam" id="3.40.50.1390:FF:000001">
    <property type="entry name" value="DNA recombinase"/>
    <property type="match status" value="1"/>
</dbReference>
<evidence type="ECO:0000256" key="4">
    <source>
        <dbReference type="ARBA" id="ARBA00023125"/>
    </source>
</evidence>
<gene>
    <name evidence="9" type="primary">hin</name>
    <name evidence="9" type="ORF">LAX5112_04419</name>
</gene>
<reference evidence="10" key="1">
    <citation type="submission" date="2015-07" db="EMBL/GenBank/DDBJ databases">
        <authorList>
            <person name="Rodrigo-Torres Lidia"/>
            <person name="Arahal R.David."/>
        </authorList>
    </citation>
    <scope>NUCLEOTIDE SEQUENCE [LARGE SCALE GENOMIC DNA]</scope>
    <source>
        <strain evidence="10">CECT 5112</strain>
    </source>
</reference>
<dbReference type="AlphaFoldDB" id="A0A0M7ANF7"/>
<feature type="domain" description="Resolvase/invertase-type recombinase catalytic" evidence="8">
    <location>
        <begin position="1"/>
        <end position="133"/>
    </location>
</feature>
<dbReference type="STRING" id="388408.LAX5112_04419"/>
<dbReference type="EMBL" id="CXWD01000023">
    <property type="protein sequence ID" value="CTQ75946.1"/>
    <property type="molecule type" value="Genomic_DNA"/>
</dbReference>
<protein>
    <submittedName>
        <fullName evidence="9">DNA-invertase hin</fullName>
    </submittedName>
</protein>
<evidence type="ECO:0000256" key="6">
    <source>
        <dbReference type="PIRSR" id="PIRSR606118-50"/>
    </source>
</evidence>
<dbReference type="InterPro" id="IPR036162">
    <property type="entry name" value="Resolvase-like_N_sf"/>
</dbReference>
<accession>A0A0M7ANF7</accession>
<evidence type="ECO:0000256" key="3">
    <source>
        <dbReference type="ARBA" id="ARBA00023100"/>
    </source>
</evidence>
<proteinExistence type="inferred from homology"/>
<dbReference type="PANTHER" id="PTHR30461">
    <property type="entry name" value="DNA-INVERTASE FROM LAMBDOID PROPHAGE"/>
    <property type="match status" value="1"/>
</dbReference>
<dbReference type="GO" id="GO:0003677">
    <property type="term" value="F:DNA binding"/>
    <property type="evidence" value="ECO:0007669"/>
    <property type="project" value="UniProtKB-KW"/>
</dbReference>
<dbReference type="Pfam" id="PF00239">
    <property type="entry name" value="Resolvase"/>
    <property type="match status" value="1"/>
</dbReference>
<keyword evidence="2" id="KW-0229">DNA integration</keyword>
<dbReference type="Proteomes" id="UP000053235">
    <property type="component" value="Unassembled WGS sequence"/>
</dbReference>
<keyword evidence="5" id="KW-0233">DNA recombination</keyword>
<dbReference type="OrthoDB" id="2290206at2"/>
<feature type="active site" description="O-(5'-phospho-DNA)-serine intermediate" evidence="6 7">
    <location>
        <position position="8"/>
    </location>
</feature>
<dbReference type="InterPro" id="IPR050639">
    <property type="entry name" value="SSR_resolvase"/>
</dbReference>
<keyword evidence="3" id="KW-0230">DNA invertase</keyword>
<dbReference type="SMART" id="SM00857">
    <property type="entry name" value="Resolvase"/>
    <property type="match status" value="1"/>
</dbReference>
<dbReference type="PANTHER" id="PTHR30461:SF2">
    <property type="entry name" value="SERINE RECOMBINASE PINE-RELATED"/>
    <property type="match status" value="1"/>
</dbReference>
<evidence type="ECO:0000313" key="10">
    <source>
        <dbReference type="Proteomes" id="UP000053235"/>
    </source>
</evidence>
<keyword evidence="10" id="KW-1185">Reference proteome</keyword>
<evidence type="ECO:0000259" key="8">
    <source>
        <dbReference type="PROSITE" id="PS51736"/>
    </source>
</evidence>
<dbReference type="InterPro" id="IPR006119">
    <property type="entry name" value="Resolv_N"/>
</dbReference>
<dbReference type="GO" id="GO:0000150">
    <property type="term" value="F:DNA strand exchange activity"/>
    <property type="evidence" value="ECO:0007669"/>
    <property type="project" value="UniProtKB-KW"/>
</dbReference>
<comment type="similarity">
    <text evidence="1">Belongs to the site-specific recombinase resolvase family.</text>
</comment>
<evidence type="ECO:0000313" key="9">
    <source>
        <dbReference type="EMBL" id="CTQ75946.1"/>
    </source>
</evidence>
<evidence type="ECO:0000256" key="1">
    <source>
        <dbReference type="ARBA" id="ARBA00009913"/>
    </source>
</evidence>
<evidence type="ECO:0000256" key="5">
    <source>
        <dbReference type="ARBA" id="ARBA00023172"/>
    </source>
</evidence>
<dbReference type="SUPFAM" id="SSF53041">
    <property type="entry name" value="Resolvase-like"/>
    <property type="match status" value="1"/>
</dbReference>
<keyword evidence="4" id="KW-0238">DNA-binding</keyword>
<dbReference type="PROSITE" id="PS00397">
    <property type="entry name" value="RECOMBINASES_1"/>
    <property type="match status" value="1"/>
</dbReference>
<dbReference type="PROSITE" id="PS00398">
    <property type="entry name" value="RECOMBINASES_2"/>
    <property type="match status" value="1"/>
</dbReference>
<name>A0A0M7ANF7_9HYPH</name>